<feature type="region of interest" description="Disordered" evidence="14">
    <location>
        <begin position="947"/>
        <end position="972"/>
    </location>
</feature>
<dbReference type="CDD" id="cd09719">
    <property type="entry name" value="Cas1_I-E"/>
    <property type="match status" value="1"/>
</dbReference>
<organism evidence="17 18">
    <name type="scientific">Desulfonema ishimotonii</name>
    <dbReference type="NCBI Taxonomy" id="45657"/>
    <lineage>
        <taxon>Bacteria</taxon>
        <taxon>Pseudomonadati</taxon>
        <taxon>Thermodesulfobacteriota</taxon>
        <taxon>Desulfobacteria</taxon>
        <taxon>Desulfobacterales</taxon>
        <taxon>Desulfococcaceae</taxon>
        <taxon>Desulfonema</taxon>
    </lineage>
</organism>
<dbReference type="GO" id="GO:0004520">
    <property type="term" value="F:DNA endonuclease activity"/>
    <property type="evidence" value="ECO:0007669"/>
    <property type="project" value="InterPro"/>
</dbReference>
<evidence type="ECO:0000256" key="7">
    <source>
        <dbReference type="ARBA" id="ARBA00022801"/>
    </source>
</evidence>
<dbReference type="Pfam" id="PF01867">
    <property type="entry name" value="Cas_Cas1"/>
    <property type="match status" value="1"/>
</dbReference>
<dbReference type="PANTHER" id="PTHR34353">
    <property type="entry name" value="CRISPR-ASSOCIATED ENDONUCLEASE CAS1 1"/>
    <property type="match status" value="1"/>
</dbReference>
<dbReference type="GO" id="GO:0051607">
    <property type="term" value="P:defense response to virus"/>
    <property type="evidence" value="ECO:0007669"/>
    <property type="project" value="UniProtKB-UniRule"/>
</dbReference>
<comment type="cofactor">
    <cofactor evidence="13">
        <name>Mg(2+)</name>
        <dbReference type="ChEBI" id="CHEBI:18420"/>
    </cofactor>
    <cofactor evidence="13">
        <name>Mn(2+)</name>
        <dbReference type="ChEBI" id="CHEBI:29035"/>
    </cofactor>
</comment>
<dbReference type="InterPro" id="IPR001650">
    <property type="entry name" value="Helicase_C-like"/>
</dbReference>
<dbReference type="InterPro" id="IPR054712">
    <property type="entry name" value="Cas3-like_dom"/>
</dbReference>
<evidence type="ECO:0000259" key="16">
    <source>
        <dbReference type="PROSITE" id="PS51643"/>
    </source>
</evidence>
<dbReference type="InterPro" id="IPR027417">
    <property type="entry name" value="P-loop_NTPase"/>
</dbReference>
<dbReference type="Gene3D" id="1.20.120.920">
    <property type="entry name" value="CRISPR-associated endonuclease Cas1, C-terminal domain"/>
    <property type="match status" value="1"/>
</dbReference>
<keyword evidence="13" id="KW-0464">Manganese</keyword>
<dbReference type="GO" id="GO:0046872">
    <property type="term" value="F:metal ion binding"/>
    <property type="evidence" value="ECO:0007669"/>
    <property type="project" value="UniProtKB-UniRule"/>
</dbReference>
<evidence type="ECO:0000256" key="9">
    <source>
        <dbReference type="ARBA" id="ARBA00022840"/>
    </source>
</evidence>
<dbReference type="EC" id="3.1.-.-" evidence="13"/>
<evidence type="ECO:0000256" key="6">
    <source>
        <dbReference type="ARBA" id="ARBA00022759"/>
    </source>
</evidence>
<feature type="binding site" evidence="13">
    <location>
        <position position="1115"/>
    </location>
    <ligand>
        <name>Mn(2+)</name>
        <dbReference type="ChEBI" id="CHEBI:29035"/>
    </ligand>
</feature>
<dbReference type="AlphaFoldDB" id="A0A401FWW9"/>
<evidence type="ECO:0000259" key="15">
    <source>
        <dbReference type="PROSITE" id="PS51192"/>
    </source>
</evidence>
<keyword evidence="6 13" id="KW-0255">Endonuclease</keyword>
<comment type="caution">
    <text evidence="17">The sequence shown here is derived from an EMBL/GenBank/DDBJ whole genome shotgun (WGS) entry which is preliminary data.</text>
</comment>
<dbReference type="Pfam" id="PF04851">
    <property type="entry name" value="ResIII"/>
    <property type="match status" value="1"/>
</dbReference>
<evidence type="ECO:0000256" key="3">
    <source>
        <dbReference type="ARBA" id="ARBA00022722"/>
    </source>
</evidence>
<keyword evidence="9" id="KW-0067">ATP-binding</keyword>
<protein>
    <recommendedName>
        <fullName evidence="13">CRISPR-associated endonuclease Cas1</fullName>
        <ecNumber evidence="13">3.1.-.-</ecNumber>
    </recommendedName>
</protein>
<evidence type="ECO:0000313" key="18">
    <source>
        <dbReference type="Proteomes" id="UP000288096"/>
    </source>
</evidence>
<evidence type="ECO:0000256" key="4">
    <source>
        <dbReference type="ARBA" id="ARBA00022723"/>
    </source>
</evidence>
<dbReference type="InterPro" id="IPR033641">
    <property type="entry name" value="Cas1_I-E"/>
</dbReference>
<dbReference type="Pfam" id="PF22590">
    <property type="entry name" value="Cas3-like_C_2"/>
    <property type="match status" value="1"/>
</dbReference>
<keyword evidence="5" id="KW-0547">Nucleotide-binding</keyword>
<gene>
    <name evidence="13" type="primary">cas1</name>
    <name evidence="17" type="ORF">DENIS_2411</name>
</gene>
<dbReference type="InterPro" id="IPR019851">
    <property type="entry name" value="CRISPR-assoc_Cas1_ECOLI"/>
</dbReference>
<dbReference type="GO" id="GO:0003677">
    <property type="term" value="F:DNA binding"/>
    <property type="evidence" value="ECO:0007669"/>
    <property type="project" value="UniProtKB-KW"/>
</dbReference>
<dbReference type="InterPro" id="IPR006483">
    <property type="entry name" value="CRISPR-assoc_Cas3_HD"/>
</dbReference>
<feature type="binding site" evidence="13">
    <location>
        <position position="1182"/>
    </location>
    <ligand>
        <name>Mn(2+)</name>
        <dbReference type="ChEBI" id="CHEBI:29035"/>
    </ligand>
</feature>
<proteinExistence type="inferred from homology"/>
<dbReference type="NCBIfam" id="TIGR03638">
    <property type="entry name" value="cas1_ECOLI"/>
    <property type="match status" value="1"/>
</dbReference>
<keyword evidence="10 13" id="KW-0460">Magnesium</keyword>
<keyword evidence="8" id="KW-0347">Helicase</keyword>
<dbReference type="InterPro" id="IPR002729">
    <property type="entry name" value="CRISPR-assoc_Cas1"/>
</dbReference>
<dbReference type="NCBIfam" id="TIGR01596">
    <property type="entry name" value="cas3_HD"/>
    <property type="match status" value="1"/>
</dbReference>
<dbReference type="GO" id="GO:0043571">
    <property type="term" value="P:maintenance of CRISPR repeat elements"/>
    <property type="evidence" value="ECO:0007669"/>
    <property type="project" value="UniProtKB-UniRule"/>
</dbReference>
<dbReference type="SUPFAM" id="SSF52540">
    <property type="entry name" value="P-loop containing nucleoside triphosphate hydrolases"/>
    <property type="match status" value="1"/>
</dbReference>
<evidence type="ECO:0000313" key="17">
    <source>
        <dbReference type="EMBL" id="GBC61451.1"/>
    </source>
</evidence>
<dbReference type="GO" id="GO:0005524">
    <property type="term" value="F:ATP binding"/>
    <property type="evidence" value="ECO:0007669"/>
    <property type="project" value="UniProtKB-KW"/>
</dbReference>
<keyword evidence="18" id="KW-1185">Reference proteome</keyword>
<feature type="domain" description="HD Cas3-type" evidence="16">
    <location>
        <begin position="18"/>
        <end position="218"/>
    </location>
</feature>
<reference evidence="18" key="2">
    <citation type="submission" date="2019-01" db="EMBL/GenBank/DDBJ databases">
        <title>Genome sequence of Desulfonema ishimotonii strain Tokyo 01.</title>
        <authorList>
            <person name="Fukui M."/>
        </authorList>
    </citation>
    <scope>NUCLEOTIDE SEQUENCE [LARGE SCALE GENOMIC DNA]</scope>
    <source>
        <strain evidence="18">Tokyo 01</strain>
    </source>
</reference>
<feature type="domain" description="Helicase ATP-binding" evidence="15">
    <location>
        <begin position="290"/>
        <end position="501"/>
    </location>
</feature>
<comment type="similarity">
    <text evidence="13">Belongs to the CRISPR-associated endonuclease Cas1 family.</text>
</comment>
<reference evidence="18" key="1">
    <citation type="submission" date="2017-11" db="EMBL/GenBank/DDBJ databases">
        <authorList>
            <person name="Watanabe M."/>
            <person name="Kojima H."/>
        </authorList>
    </citation>
    <scope>NUCLEOTIDE SEQUENCE [LARGE SCALE GENOMIC DNA]</scope>
    <source>
        <strain evidence="18">Tokyo 01</strain>
    </source>
</reference>
<dbReference type="InterPro" id="IPR050646">
    <property type="entry name" value="Cas1"/>
</dbReference>
<evidence type="ECO:0000256" key="14">
    <source>
        <dbReference type="SAM" id="MobiDB-lite"/>
    </source>
</evidence>
<dbReference type="SMART" id="SM00487">
    <property type="entry name" value="DEXDc"/>
    <property type="match status" value="1"/>
</dbReference>
<keyword evidence="11 13" id="KW-0051">Antiviral defense</keyword>
<keyword evidence="7 13" id="KW-0378">Hydrolase</keyword>
<evidence type="ECO:0000256" key="13">
    <source>
        <dbReference type="HAMAP-Rule" id="MF_01470"/>
    </source>
</evidence>
<dbReference type="PROSITE" id="PS51192">
    <property type="entry name" value="HELICASE_ATP_BIND_1"/>
    <property type="match status" value="1"/>
</dbReference>
<dbReference type="Proteomes" id="UP000288096">
    <property type="component" value="Unassembled WGS sequence"/>
</dbReference>
<name>A0A401FWW9_9BACT</name>
<dbReference type="HAMAP" id="MF_01470">
    <property type="entry name" value="Cas1"/>
    <property type="match status" value="1"/>
</dbReference>
<dbReference type="InterPro" id="IPR006474">
    <property type="entry name" value="Helicase_Cas3_CRISPR-ass_core"/>
</dbReference>
<evidence type="ECO:0000256" key="10">
    <source>
        <dbReference type="ARBA" id="ARBA00022842"/>
    </source>
</evidence>
<dbReference type="Gene3D" id="3.100.10.20">
    <property type="entry name" value="CRISPR-associated endonuclease Cas1, N-terminal domain"/>
    <property type="match status" value="1"/>
</dbReference>
<evidence type="ECO:0000256" key="8">
    <source>
        <dbReference type="ARBA" id="ARBA00022806"/>
    </source>
</evidence>
<dbReference type="RefSeq" id="WP_166405051.1">
    <property type="nucleotide sequence ID" value="NZ_BEXT01000001.1"/>
</dbReference>
<comment type="similarity">
    <text evidence="2">In the central section; belongs to the CRISPR-associated helicase Cas3 family.</text>
</comment>
<dbReference type="InterPro" id="IPR006935">
    <property type="entry name" value="Helicase/UvrB_N"/>
</dbReference>
<dbReference type="PROSITE" id="PS51643">
    <property type="entry name" value="HD_CAS3"/>
    <property type="match status" value="1"/>
</dbReference>
<evidence type="ECO:0000256" key="2">
    <source>
        <dbReference type="ARBA" id="ARBA00009046"/>
    </source>
</evidence>
<comment type="subunit">
    <text evidence="13">Homodimer, forms a heterotetramer with a Cas2 homodimer.</text>
</comment>
<dbReference type="SMART" id="SM00490">
    <property type="entry name" value="HELICc"/>
    <property type="match status" value="1"/>
</dbReference>
<evidence type="ECO:0000256" key="1">
    <source>
        <dbReference type="ARBA" id="ARBA00006847"/>
    </source>
</evidence>
<sequence length="1250" mass="141347">MEKELIFWGKSERKREAGELQWMSVWAHSLNVTAVAQAWLTERESLLTRWAALLGTDRNGITRQDALRVALHFTLLHDLGKYHFRFQGKNAGLFEALNSVAIPASNGSFDHGAWGFQFYGRHLTGRPGVPEKTEWYHFMRAVASHHGTYADPGGRTPKKVSGASVSADVLENARKRAVAGHIGRAARYFPLPEFGRFKNIRADAVVFLAGLCSVADWLGSDSDFFPCGPVRDTSEPEFITSAMTDAARAVLERNHLLGRYCGEPETRLSRIFPGIGRLRLRPLQQAACDLALNAAPRMIIIEAPMGEGKTEAAMILADRLLSAGYAEKLYFALPTMATSNAMYGRMSAMMADSRFFDENSSLVLAHGKRHLKEEFQRHVRIPENRETISDAENPPAGMMCSRFFSQSHKRSLLAQAGVGTVDQIMSAVLRKRHHWVKLFALSDAVVIIDEVHAYDAYMREILGRLASWLRAMGSHVILLSATLPHSVRQEISGAFGDLPDVRESREYPLMTHMVSGEKPRYIPCESVATSEKEVVFEATHDADAMADRVIRHARAGAQCCVILNTVAKAQEFYGLLADSERCGGLDIMLFHSRFMFRDRNRIEETVLARFGKHGDRSRGRILVATQVAEQSLDVDFDVMVSEIAPVDLLLQRAGRLHRFPENNRYRRGTPWERPRLTVFMPCETAARLLDDRIANPEARSVYDAAILFRTALLFENEDRALTVRIPDDIRPLVDRVYDGQEMEISPDDADRYEERWEEWKNLNYEQGVMGANAGRMMPDNRPGNLENKKSYQDDAAASEATDELQPDGTRLAPRSVRVVFADAAWLVREDLQDRAGAYRRFHMPLEEHSLSVIRGMLRGACSEAFNPHPDRMLPEEWHEIRKRFEQELPRWETHLILPVPVTENERYAFGGSGVVLEYSASRGLKIEYPESEADSFFRLKPETLAKPAFENPEPAETELAEPRKSRRPAAPAKDLIAKVRSNPLKSRISYLHVGHARLDVDDSGLVMTSADGDAFRQIPVASMTLILLEPGSVVTHEAVKLCAKHKCLLIWVGEGGVRLYSAGYSDFARADKILNQARMYNEPKQRLAVVRRMFEIRFRKPCPRNKSIGQLRGMEGSRVKKYYRELSGKYGVEWDGRLYDQSRWDRANTINRVISVGTSCLYGIAEAAILTAGYSPAIGFLHSGKDRSFVYDIADLYKEELVFPLCFELVRDNEPAAESLIRHHLRDVFKKTRFLERLIPDIEEILRPVE</sequence>
<dbReference type="InterPro" id="IPR038257">
    <property type="entry name" value="CRISPR-assoc_Cas3_HD_sf"/>
</dbReference>
<dbReference type="Gene3D" id="1.10.3210.30">
    <property type="match status" value="1"/>
</dbReference>
<comment type="function">
    <text evidence="13">CRISPR (clustered regularly interspaced short palindromic repeat), is an adaptive immune system that provides protection against mobile genetic elements (viruses, transposable elements and conjugative plasmids). CRISPR clusters contain spacers, sequences complementary to antecedent mobile elements, and target invading nucleic acids. CRISPR clusters are transcribed and processed into CRISPR RNA (crRNA). Acts as a dsDNA endonuclease. Involved in the integration of spacer DNA into the CRISPR cassette.</text>
</comment>
<dbReference type="NCBIfam" id="TIGR00287">
    <property type="entry name" value="cas1"/>
    <property type="match status" value="1"/>
</dbReference>
<keyword evidence="4 13" id="KW-0479">Metal-binding</keyword>
<dbReference type="Gene3D" id="3.40.50.300">
    <property type="entry name" value="P-loop containing nucleotide triphosphate hydrolases"/>
    <property type="match status" value="2"/>
</dbReference>
<dbReference type="Pfam" id="PF18019">
    <property type="entry name" value="Cas3_HD"/>
    <property type="match status" value="1"/>
</dbReference>
<dbReference type="InterPro" id="IPR042211">
    <property type="entry name" value="CRISPR-assoc_Cas1_N"/>
</dbReference>
<evidence type="ECO:0000256" key="5">
    <source>
        <dbReference type="ARBA" id="ARBA00022741"/>
    </source>
</evidence>
<feature type="region of interest" description="Disordered" evidence="14">
    <location>
        <begin position="773"/>
        <end position="807"/>
    </location>
</feature>
<dbReference type="PANTHER" id="PTHR34353:SF3">
    <property type="entry name" value="CRISPR-ASSOCIATED ENDONUCLEASE CAS1"/>
    <property type="match status" value="1"/>
</dbReference>
<dbReference type="InterPro" id="IPR014001">
    <property type="entry name" value="Helicase_ATP-bd"/>
</dbReference>
<dbReference type="NCBIfam" id="TIGR01587">
    <property type="entry name" value="cas3_core"/>
    <property type="match status" value="1"/>
</dbReference>
<dbReference type="CDD" id="cd09641">
    <property type="entry name" value="Cas3''_I"/>
    <property type="match status" value="1"/>
</dbReference>
<feature type="binding site" evidence="13">
    <location>
        <position position="1195"/>
    </location>
    <ligand>
        <name>Mn(2+)</name>
        <dbReference type="ChEBI" id="CHEBI:29035"/>
    </ligand>
</feature>
<comment type="similarity">
    <text evidence="1">In the N-terminal section; belongs to the CRISPR-associated nuclease Cas3-HD family.</text>
</comment>
<accession>A0A401FWW9</accession>
<evidence type="ECO:0000256" key="11">
    <source>
        <dbReference type="ARBA" id="ARBA00023118"/>
    </source>
</evidence>
<keyword evidence="3 13" id="KW-0540">Nuclease</keyword>
<dbReference type="GO" id="GO:0004386">
    <property type="term" value="F:helicase activity"/>
    <property type="evidence" value="ECO:0007669"/>
    <property type="project" value="UniProtKB-KW"/>
</dbReference>
<keyword evidence="12 13" id="KW-0238">DNA-binding</keyword>
<dbReference type="EMBL" id="BEXT01000001">
    <property type="protein sequence ID" value="GBC61451.1"/>
    <property type="molecule type" value="Genomic_DNA"/>
</dbReference>
<dbReference type="GO" id="GO:0016787">
    <property type="term" value="F:hydrolase activity"/>
    <property type="evidence" value="ECO:0007669"/>
    <property type="project" value="UniProtKB-KW"/>
</dbReference>
<evidence type="ECO:0000256" key="12">
    <source>
        <dbReference type="ARBA" id="ARBA00023125"/>
    </source>
</evidence>
<dbReference type="InterPro" id="IPR042206">
    <property type="entry name" value="CRISPR-assoc_Cas1_C"/>
</dbReference>